<dbReference type="SUPFAM" id="SSF50486">
    <property type="entry name" value="FMT C-terminal domain-like"/>
    <property type="match status" value="1"/>
</dbReference>
<comment type="caution">
    <text evidence="6">The sequence shown here is derived from an EMBL/GenBank/DDBJ whole genome shotgun (WGS) entry which is preliminary data.</text>
</comment>
<protein>
    <recommendedName>
        <fullName evidence="5">Putative 3-methyladenine DNA glycosylase</fullName>
        <ecNumber evidence="5">3.2.2.-</ecNumber>
    </recommendedName>
</protein>
<comment type="similarity">
    <text evidence="1 5">Belongs to the DNA glycosylase MPG family.</text>
</comment>
<dbReference type="InterPro" id="IPR036995">
    <property type="entry name" value="MPG_sf"/>
</dbReference>
<dbReference type="PANTHER" id="PTHR10429:SF0">
    <property type="entry name" value="DNA-3-METHYLADENINE GLYCOSYLASE"/>
    <property type="match status" value="1"/>
</dbReference>
<keyword evidence="6" id="KW-0326">Glycosidase</keyword>
<keyword evidence="2 5" id="KW-0227">DNA damage</keyword>
<keyword evidence="4 5" id="KW-0234">DNA repair</keyword>
<dbReference type="GO" id="GO:0016798">
    <property type="term" value="F:hydrolase activity, acting on glycosyl bonds"/>
    <property type="evidence" value="ECO:0007669"/>
    <property type="project" value="UniProtKB-KW"/>
</dbReference>
<dbReference type="EMBL" id="JANPWE010000012">
    <property type="protein sequence ID" value="MCR6546822.1"/>
    <property type="molecule type" value="Genomic_DNA"/>
</dbReference>
<evidence type="ECO:0000313" key="7">
    <source>
        <dbReference type="Proteomes" id="UP001524944"/>
    </source>
</evidence>
<dbReference type="Gene3D" id="3.10.300.10">
    <property type="entry name" value="Methylpurine-DNA glycosylase (MPG)"/>
    <property type="match status" value="1"/>
</dbReference>
<dbReference type="Pfam" id="PF02245">
    <property type="entry name" value="Pur_DNA_glyco"/>
    <property type="match status" value="1"/>
</dbReference>
<keyword evidence="3 5" id="KW-0378">Hydrolase</keyword>
<dbReference type="EC" id="3.2.2.-" evidence="5"/>
<dbReference type="Proteomes" id="UP001524944">
    <property type="component" value="Unassembled WGS sequence"/>
</dbReference>
<accession>A0ABT1Y7F8</accession>
<reference evidence="6 7" key="1">
    <citation type="submission" date="2022-08" db="EMBL/GenBank/DDBJ databases">
        <title>Proteogenomics of the novel Dehalobacterium formicoaceticum strain EZ94 highlights a key role of methyltransferases during anaerobic dichloromethane degradation.</title>
        <authorList>
            <person name="Wasmund K."/>
        </authorList>
    </citation>
    <scope>NUCLEOTIDE SEQUENCE [LARGE SCALE GENOMIC DNA]</scope>
    <source>
        <strain evidence="6 7">EZ94</strain>
    </source>
</reference>
<sequence>MLERDFFNRETTLVAQDLLGKVLETEVQGTKVSGIVVETEAYLGRQDPGSHSFRGKTKRNSVMFGPAGYSYVYQIYGVHFCYNVTTDHDEIPSAVLIRALEPISGINIMKQNRKKEARKDLCSGPAKLVQALGITKSINGTSAVNGPVRFFDGHLNDPFSIIETTRIGLAQGADLKLRYYIENNLYVSRK</sequence>
<dbReference type="RefSeq" id="WP_242965478.1">
    <property type="nucleotide sequence ID" value="NZ_CP022121.1"/>
</dbReference>
<dbReference type="InterPro" id="IPR011034">
    <property type="entry name" value="Formyl_transferase-like_C_sf"/>
</dbReference>
<dbReference type="NCBIfam" id="NF002003">
    <property type="entry name" value="PRK00802.1-3"/>
    <property type="match status" value="1"/>
</dbReference>
<organism evidence="6 7">
    <name type="scientific">Dehalobacterium formicoaceticum</name>
    <dbReference type="NCBI Taxonomy" id="51515"/>
    <lineage>
        <taxon>Bacteria</taxon>
        <taxon>Bacillati</taxon>
        <taxon>Bacillota</taxon>
        <taxon>Clostridia</taxon>
        <taxon>Eubacteriales</taxon>
        <taxon>Peptococcaceae</taxon>
        <taxon>Dehalobacterium</taxon>
    </lineage>
</organism>
<dbReference type="InterPro" id="IPR003180">
    <property type="entry name" value="MPG"/>
</dbReference>
<gene>
    <name evidence="6" type="ORF">NVS47_15100</name>
</gene>
<evidence type="ECO:0000256" key="4">
    <source>
        <dbReference type="ARBA" id="ARBA00023204"/>
    </source>
</evidence>
<dbReference type="HAMAP" id="MF_00527">
    <property type="entry name" value="3MGH"/>
    <property type="match status" value="1"/>
</dbReference>
<evidence type="ECO:0000256" key="2">
    <source>
        <dbReference type="ARBA" id="ARBA00022763"/>
    </source>
</evidence>
<dbReference type="PANTHER" id="PTHR10429">
    <property type="entry name" value="DNA-3-METHYLADENINE GLYCOSYLASE"/>
    <property type="match status" value="1"/>
</dbReference>
<dbReference type="NCBIfam" id="TIGR00567">
    <property type="entry name" value="3mg"/>
    <property type="match status" value="1"/>
</dbReference>
<keyword evidence="7" id="KW-1185">Reference proteome</keyword>
<evidence type="ECO:0000256" key="3">
    <source>
        <dbReference type="ARBA" id="ARBA00022801"/>
    </source>
</evidence>
<dbReference type="CDD" id="cd00540">
    <property type="entry name" value="AAG"/>
    <property type="match status" value="1"/>
</dbReference>
<evidence type="ECO:0000256" key="5">
    <source>
        <dbReference type="HAMAP-Rule" id="MF_00527"/>
    </source>
</evidence>
<evidence type="ECO:0000313" key="6">
    <source>
        <dbReference type="EMBL" id="MCR6546822.1"/>
    </source>
</evidence>
<evidence type="ECO:0000256" key="1">
    <source>
        <dbReference type="ARBA" id="ARBA00009232"/>
    </source>
</evidence>
<name>A0ABT1Y7F8_9FIRM</name>
<proteinExistence type="inferred from homology"/>